<dbReference type="RefSeq" id="WP_132817650.1">
    <property type="nucleotide sequence ID" value="NZ_SMKI01000082.1"/>
</dbReference>
<dbReference type="PANTHER" id="PTHR33164">
    <property type="entry name" value="TRANSCRIPTIONAL REGULATOR, MARR FAMILY"/>
    <property type="match status" value="1"/>
</dbReference>
<dbReference type="SUPFAM" id="SSF46785">
    <property type="entry name" value="Winged helix' DNA-binding domain"/>
    <property type="match status" value="1"/>
</dbReference>
<gene>
    <name evidence="3" type="ORF">E1283_10320</name>
</gene>
<proteinExistence type="predicted"/>
<name>A0A4R4TFH1_9ACTN</name>
<dbReference type="SMART" id="SM00347">
    <property type="entry name" value="HTH_MARR"/>
    <property type="match status" value="1"/>
</dbReference>
<comment type="caution">
    <text evidence="3">The sequence shown here is derived from an EMBL/GenBank/DDBJ whole genome shotgun (WGS) entry which is preliminary data.</text>
</comment>
<sequence>MRTADDERDGSLPQTPSGGAEPAPERASERSSERAPERLRAKASWLITHTATPAGRLSAEAFAAIGARRYHYALLAALAEFGPASQAALGRRCGIDRSDVVAALNELVAAGQVVRSPDPADRRRNVITLTPAGEDQLTRADRVLAKAQDALLAPLSGAERAELTRLLTLVLDHWTAEPS</sequence>
<dbReference type="GO" id="GO:0006950">
    <property type="term" value="P:response to stress"/>
    <property type="evidence" value="ECO:0007669"/>
    <property type="project" value="TreeGrafter"/>
</dbReference>
<feature type="region of interest" description="Disordered" evidence="1">
    <location>
        <begin position="1"/>
        <end position="39"/>
    </location>
</feature>
<evidence type="ECO:0000259" key="2">
    <source>
        <dbReference type="PROSITE" id="PS50995"/>
    </source>
</evidence>
<dbReference type="PANTHER" id="PTHR33164:SF43">
    <property type="entry name" value="HTH-TYPE TRANSCRIPTIONAL REPRESSOR YETL"/>
    <property type="match status" value="1"/>
</dbReference>
<dbReference type="InterPro" id="IPR036388">
    <property type="entry name" value="WH-like_DNA-bd_sf"/>
</dbReference>
<keyword evidence="4" id="KW-1185">Reference proteome</keyword>
<dbReference type="GO" id="GO:0003700">
    <property type="term" value="F:DNA-binding transcription factor activity"/>
    <property type="evidence" value="ECO:0007669"/>
    <property type="project" value="InterPro"/>
</dbReference>
<dbReference type="Gene3D" id="1.10.10.10">
    <property type="entry name" value="Winged helix-like DNA-binding domain superfamily/Winged helix DNA-binding domain"/>
    <property type="match status" value="1"/>
</dbReference>
<dbReference type="InterPro" id="IPR000835">
    <property type="entry name" value="HTH_MarR-typ"/>
</dbReference>
<feature type="compositionally biased region" description="Basic and acidic residues" evidence="1">
    <location>
        <begin position="23"/>
        <end position="39"/>
    </location>
</feature>
<dbReference type="EMBL" id="SMKI01000082">
    <property type="protein sequence ID" value="TDC76197.1"/>
    <property type="molecule type" value="Genomic_DNA"/>
</dbReference>
<protein>
    <submittedName>
        <fullName evidence="3">MarR family transcriptional regulator</fullName>
    </submittedName>
</protein>
<feature type="domain" description="HTH marR-type" evidence="2">
    <location>
        <begin position="40"/>
        <end position="172"/>
    </location>
</feature>
<dbReference type="OrthoDB" id="4826718at2"/>
<evidence type="ECO:0000256" key="1">
    <source>
        <dbReference type="SAM" id="MobiDB-lite"/>
    </source>
</evidence>
<dbReference type="InterPro" id="IPR036390">
    <property type="entry name" value="WH_DNA-bd_sf"/>
</dbReference>
<dbReference type="Proteomes" id="UP000295345">
    <property type="component" value="Unassembled WGS sequence"/>
</dbReference>
<evidence type="ECO:0000313" key="3">
    <source>
        <dbReference type="EMBL" id="TDC76197.1"/>
    </source>
</evidence>
<dbReference type="Pfam" id="PF12802">
    <property type="entry name" value="MarR_2"/>
    <property type="match status" value="1"/>
</dbReference>
<accession>A0A4R4TFH1</accession>
<dbReference type="PROSITE" id="PS50995">
    <property type="entry name" value="HTH_MARR_2"/>
    <property type="match status" value="1"/>
</dbReference>
<evidence type="ECO:0000313" key="4">
    <source>
        <dbReference type="Proteomes" id="UP000295345"/>
    </source>
</evidence>
<dbReference type="InterPro" id="IPR039422">
    <property type="entry name" value="MarR/SlyA-like"/>
</dbReference>
<organism evidence="3 4">
    <name type="scientific">Streptomyces hainanensis</name>
    <dbReference type="NCBI Taxonomy" id="402648"/>
    <lineage>
        <taxon>Bacteria</taxon>
        <taxon>Bacillati</taxon>
        <taxon>Actinomycetota</taxon>
        <taxon>Actinomycetes</taxon>
        <taxon>Kitasatosporales</taxon>
        <taxon>Streptomycetaceae</taxon>
        <taxon>Streptomyces</taxon>
    </lineage>
</organism>
<reference evidence="3 4" key="1">
    <citation type="submission" date="2019-03" db="EMBL/GenBank/DDBJ databases">
        <title>Draft genome sequences of novel Actinobacteria.</title>
        <authorList>
            <person name="Sahin N."/>
            <person name="Ay H."/>
            <person name="Saygin H."/>
        </authorList>
    </citation>
    <scope>NUCLEOTIDE SEQUENCE [LARGE SCALE GENOMIC DNA]</scope>
    <source>
        <strain evidence="3 4">DSM 41900</strain>
    </source>
</reference>
<dbReference type="AlphaFoldDB" id="A0A4R4TFH1"/>